<protein>
    <recommendedName>
        <fullName evidence="4">Disease resistance R13L4/SHOC-2-like LRR domain-containing protein</fullName>
    </recommendedName>
</protein>
<dbReference type="InterPro" id="IPR001611">
    <property type="entry name" value="Leu-rich_rpt"/>
</dbReference>
<evidence type="ECO:0000313" key="7">
    <source>
        <dbReference type="Proteomes" id="UP000006727"/>
    </source>
</evidence>
<dbReference type="AlphaFoldDB" id="A0A2K1JGS7"/>
<dbReference type="PROSITE" id="PS51450">
    <property type="entry name" value="LRR"/>
    <property type="match status" value="4"/>
</dbReference>
<dbReference type="GeneID" id="112291202"/>
<dbReference type="EMBL" id="ABEU02000014">
    <property type="protein sequence ID" value="PNR40747.1"/>
    <property type="molecule type" value="Genomic_DNA"/>
</dbReference>
<dbReference type="Gramene" id="Pp3c14_7280V3.1">
    <property type="protein sequence ID" value="Pp3c14_7280V3.1"/>
    <property type="gene ID" value="Pp3c14_7280"/>
</dbReference>
<dbReference type="STRING" id="3218.A0A2K1JGS7"/>
<evidence type="ECO:0000256" key="2">
    <source>
        <dbReference type="ARBA" id="ARBA00022737"/>
    </source>
</evidence>
<reference evidence="5 7" key="1">
    <citation type="journal article" date="2008" name="Science">
        <title>The Physcomitrella genome reveals evolutionary insights into the conquest of land by plants.</title>
        <authorList>
            <person name="Rensing S."/>
            <person name="Lang D."/>
            <person name="Zimmer A."/>
            <person name="Terry A."/>
            <person name="Salamov A."/>
            <person name="Shapiro H."/>
            <person name="Nishiyama T."/>
            <person name="Perroud P.-F."/>
            <person name="Lindquist E."/>
            <person name="Kamisugi Y."/>
            <person name="Tanahashi T."/>
            <person name="Sakakibara K."/>
            <person name="Fujita T."/>
            <person name="Oishi K."/>
            <person name="Shin-I T."/>
            <person name="Kuroki Y."/>
            <person name="Toyoda A."/>
            <person name="Suzuki Y."/>
            <person name="Hashimoto A."/>
            <person name="Yamaguchi K."/>
            <person name="Sugano A."/>
            <person name="Kohara Y."/>
            <person name="Fujiyama A."/>
            <person name="Anterola A."/>
            <person name="Aoki S."/>
            <person name="Ashton N."/>
            <person name="Barbazuk W.B."/>
            <person name="Barker E."/>
            <person name="Bennetzen J."/>
            <person name="Bezanilla M."/>
            <person name="Blankenship R."/>
            <person name="Cho S.H."/>
            <person name="Dutcher S."/>
            <person name="Estelle M."/>
            <person name="Fawcett J.A."/>
            <person name="Gundlach H."/>
            <person name="Hanada K."/>
            <person name="Heyl A."/>
            <person name="Hicks K.A."/>
            <person name="Hugh J."/>
            <person name="Lohr M."/>
            <person name="Mayer K."/>
            <person name="Melkozernov A."/>
            <person name="Murata T."/>
            <person name="Nelson D."/>
            <person name="Pils B."/>
            <person name="Prigge M."/>
            <person name="Reiss B."/>
            <person name="Renner T."/>
            <person name="Rombauts S."/>
            <person name="Rushton P."/>
            <person name="Sanderfoot A."/>
            <person name="Schween G."/>
            <person name="Shiu S.-H."/>
            <person name="Stueber K."/>
            <person name="Theodoulou F.L."/>
            <person name="Tu H."/>
            <person name="Van de Peer Y."/>
            <person name="Verrier P.J."/>
            <person name="Waters E."/>
            <person name="Wood A."/>
            <person name="Yang L."/>
            <person name="Cove D."/>
            <person name="Cuming A."/>
            <person name="Hasebe M."/>
            <person name="Lucas S."/>
            <person name="Mishler D.B."/>
            <person name="Reski R."/>
            <person name="Grigoriev I."/>
            <person name="Quatrano R.S."/>
            <person name="Boore J.L."/>
        </authorList>
    </citation>
    <scope>NUCLEOTIDE SEQUENCE [LARGE SCALE GENOMIC DNA]</scope>
    <source>
        <strain evidence="6 7">cv. Gransden 2004</strain>
    </source>
</reference>
<feature type="region of interest" description="Disordered" evidence="3">
    <location>
        <begin position="138"/>
        <end position="206"/>
    </location>
</feature>
<dbReference type="Gene3D" id="3.80.10.10">
    <property type="entry name" value="Ribonuclease Inhibitor"/>
    <property type="match status" value="2"/>
</dbReference>
<dbReference type="RefSeq" id="XP_024394087.1">
    <property type="nucleotide sequence ID" value="XM_024538319.2"/>
</dbReference>
<dbReference type="PRINTS" id="PR00019">
    <property type="entry name" value="LEURICHRPT"/>
</dbReference>
<dbReference type="SMART" id="SM00364">
    <property type="entry name" value="LRR_BAC"/>
    <property type="match status" value="7"/>
</dbReference>
<dbReference type="Pfam" id="PF23598">
    <property type="entry name" value="LRR_14"/>
    <property type="match status" value="1"/>
</dbReference>
<dbReference type="InterPro" id="IPR003591">
    <property type="entry name" value="Leu-rich_rpt_typical-subtyp"/>
</dbReference>
<sequence>MGKNMESIEDVLSEMTKLKSKLPPRPTPDELKYATQTIDRVESTLTSRLEDLFHQTSPTGVPYHVFRAYLEMREEIIRAKADEEKRMAVSIIELEERHQKYDALIAKVQNAVIHPLHNNAVHEGSAYDYKQPVLSATDSSKHSSLPSLSEDNSYSGPLSRNLSAGNSGERSFKKSTINSSRISTPVAPYPGSQPDQDNGEDGAKHYSPKVLSAINNAKIHSLKELKLNDMGVEWIPELIGNLTHLTSLDLSGNRLTALPESIGELSNLQYLNVSKNALKTLPETIGCLTSLRHLDIQMNKIEELPMTIGLCTQLVELLCDFNELKVLPEATGNLVSLQKLRLYMNHVHRLPTTLRSLTNLVELDVKFNRLERVPESVCYLPNLIKLDVSSNFVELKELPGAIGQMQSLRELNISNNHISLLPPSFAMLTGLEKLEMDQNPWVIPPLDVVQRGKEAVFQFMADLVSQEAKDEKETIKKTGFGRLSSVFRKKKTQGSPYKVKKKNDLLIRA</sequence>
<keyword evidence="1" id="KW-0433">Leucine-rich repeat</keyword>
<dbReference type="PANTHER" id="PTHR45752:SF195">
    <property type="entry name" value="LEUCINE-RICH REPEAT (LRR) FAMILY PROTEIN-RELATED"/>
    <property type="match status" value="1"/>
</dbReference>
<name>A0A2K1JGS7_PHYPA</name>
<evidence type="ECO:0000313" key="5">
    <source>
        <dbReference type="EMBL" id="PNR40747.1"/>
    </source>
</evidence>
<evidence type="ECO:0000259" key="4">
    <source>
        <dbReference type="Pfam" id="PF23598"/>
    </source>
</evidence>
<dbReference type="EnsemblPlants" id="Pp3c14_7280V3.2">
    <property type="protein sequence ID" value="Pp3c14_7280V3.2"/>
    <property type="gene ID" value="Pp3c14_7280"/>
</dbReference>
<dbReference type="InterPro" id="IPR050715">
    <property type="entry name" value="LRR-SigEffector_domain"/>
</dbReference>
<dbReference type="SMART" id="SM00369">
    <property type="entry name" value="LRR_TYP"/>
    <property type="match status" value="6"/>
</dbReference>
<dbReference type="PANTHER" id="PTHR45752">
    <property type="entry name" value="LEUCINE-RICH REPEAT-CONTAINING"/>
    <property type="match status" value="1"/>
</dbReference>
<keyword evidence="7" id="KW-1185">Reference proteome</keyword>
<accession>A0A2K1JGS7</accession>
<dbReference type="Pfam" id="PF13516">
    <property type="entry name" value="LRR_6"/>
    <property type="match status" value="1"/>
</dbReference>
<reference evidence="6" key="3">
    <citation type="submission" date="2020-12" db="UniProtKB">
        <authorList>
            <consortium name="EnsemblPlants"/>
        </authorList>
    </citation>
    <scope>IDENTIFICATION</scope>
</reference>
<dbReference type="EnsemblPlants" id="Pp3c14_7280V3.4">
    <property type="protein sequence ID" value="Pp3c14_7280V3.4"/>
    <property type="gene ID" value="Pp3c14_7280"/>
</dbReference>
<dbReference type="PaxDb" id="3218-PP1S409_52V6.1"/>
<feature type="domain" description="Disease resistance R13L4/SHOC-2-like LRR" evidence="4">
    <location>
        <begin position="261"/>
        <end position="343"/>
    </location>
</feature>
<dbReference type="EnsemblPlants" id="Pp3c14_7280V3.1">
    <property type="protein sequence ID" value="Pp3c14_7280V3.1"/>
    <property type="gene ID" value="Pp3c14_7280"/>
</dbReference>
<dbReference type="Gramene" id="Pp3c14_7280V3.2">
    <property type="protein sequence ID" value="Pp3c14_7280V3.2"/>
    <property type="gene ID" value="Pp3c14_7280"/>
</dbReference>
<gene>
    <name evidence="6" type="primary">LOC112291202</name>
    <name evidence="5" type="ORF">PHYPA_018150</name>
</gene>
<dbReference type="OMA" id="DQVEWVP"/>
<dbReference type="SUPFAM" id="SSF52058">
    <property type="entry name" value="L domain-like"/>
    <property type="match status" value="1"/>
</dbReference>
<dbReference type="InterPro" id="IPR055414">
    <property type="entry name" value="LRR_R13L4/SHOC2-like"/>
</dbReference>
<proteinExistence type="predicted"/>
<evidence type="ECO:0000313" key="6">
    <source>
        <dbReference type="EnsemblPlants" id="Pp3c14_7280V3.1"/>
    </source>
</evidence>
<feature type="compositionally biased region" description="Polar residues" evidence="3">
    <location>
        <begin position="150"/>
        <end position="183"/>
    </location>
</feature>
<dbReference type="Pfam" id="PF13855">
    <property type="entry name" value="LRR_8"/>
    <property type="match status" value="1"/>
</dbReference>
<keyword evidence="2" id="KW-0677">Repeat</keyword>
<evidence type="ECO:0000256" key="3">
    <source>
        <dbReference type="SAM" id="MobiDB-lite"/>
    </source>
</evidence>
<dbReference type="Proteomes" id="UP000006727">
    <property type="component" value="Chromosome 14"/>
</dbReference>
<organism evidence="5">
    <name type="scientific">Physcomitrium patens</name>
    <name type="common">Spreading-leaved earth moss</name>
    <name type="synonym">Physcomitrella patens</name>
    <dbReference type="NCBI Taxonomy" id="3218"/>
    <lineage>
        <taxon>Eukaryota</taxon>
        <taxon>Viridiplantae</taxon>
        <taxon>Streptophyta</taxon>
        <taxon>Embryophyta</taxon>
        <taxon>Bryophyta</taxon>
        <taxon>Bryophytina</taxon>
        <taxon>Bryopsida</taxon>
        <taxon>Funariidae</taxon>
        <taxon>Funariales</taxon>
        <taxon>Funariaceae</taxon>
        <taxon>Physcomitrium</taxon>
    </lineage>
</organism>
<dbReference type="Gramene" id="Pp3c14_7280V3.4">
    <property type="protein sequence ID" value="Pp3c14_7280V3.4"/>
    <property type="gene ID" value="Pp3c14_7280"/>
</dbReference>
<dbReference type="SMART" id="SM00365">
    <property type="entry name" value="LRR_SD22"/>
    <property type="match status" value="3"/>
</dbReference>
<dbReference type="InterPro" id="IPR032675">
    <property type="entry name" value="LRR_dom_sf"/>
</dbReference>
<evidence type="ECO:0000256" key="1">
    <source>
        <dbReference type="ARBA" id="ARBA00022614"/>
    </source>
</evidence>
<reference evidence="5 7" key="2">
    <citation type="journal article" date="2018" name="Plant J.">
        <title>The Physcomitrella patens chromosome-scale assembly reveals moss genome structure and evolution.</title>
        <authorList>
            <person name="Lang D."/>
            <person name="Ullrich K.K."/>
            <person name="Murat F."/>
            <person name="Fuchs J."/>
            <person name="Jenkins J."/>
            <person name="Haas F.B."/>
            <person name="Piednoel M."/>
            <person name="Gundlach H."/>
            <person name="Van Bel M."/>
            <person name="Meyberg R."/>
            <person name="Vives C."/>
            <person name="Morata J."/>
            <person name="Symeonidi A."/>
            <person name="Hiss M."/>
            <person name="Muchero W."/>
            <person name="Kamisugi Y."/>
            <person name="Saleh O."/>
            <person name="Blanc G."/>
            <person name="Decker E.L."/>
            <person name="van Gessel N."/>
            <person name="Grimwood J."/>
            <person name="Hayes R.D."/>
            <person name="Graham S.W."/>
            <person name="Gunter L.E."/>
            <person name="McDaniel S.F."/>
            <person name="Hoernstein S.N.W."/>
            <person name="Larsson A."/>
            <person name="Li F.W."/>
            <person name="Perroud P.F."/>
            <person name="Phillips J."/>
            <person name="Ranjan P."/>
            <person name="Rokshar D.S."/>
            <person name="Rothfels C.J."/>
            <person name="Schneider L."/>
            <person name="Shu S."/>
            <person name="Stevenson D.W."/>
            <person name="Thummler F."/>
            <person name="Tillich M."/>
            <person name="Villarreal Aguilar J.C."/>
            <person name="Widiez T."/>
            <person name="Wong G.K."/>
            <person name="Wymore A."/>
            <person name="Zhang Y."/>
            <person name="Zimmer A.D."/>
            <person name="Quatrano R.S."/>
            <person name="Mayer K.F.X."/>
            <person name="Goodstein D."/>
            <person name="Casacuberta J.M."/>
            <person name="Vandepoele K."/>
            <person name="Reski R."/>
            <person name="Cuming A.C."/>
            <person name="Tuskan G.A."/>
            <person name="Maumus F."/>
            <person name="Salse J."/>
            <person name="Schmutz J."/>
            <person name="Rensing S.A."/>
        </authorList>
    </citation>
    <scope>NUCLEOTIDE SEQUENCE [LARGE SCALE GENOMIC DNA]</scope>
    <source>
        <strain evidence="6 7">cv. Gransden 2004</strain>
    </source>
</reference>
<dbReference type="GO" id="GO:0035556">
    <property type="term" value="P:intracellular signal transduction"/>
    <property type="evidence" value="ECO:0000318"/>
    <property type="project" value="GO_Central"/>
</dbReference>